<dbReference type="HOGENOM" id="CLU_3364515_0_0_3"/>
<dbReference type="AlphaFoldDB" id="B1WSI4"/>
<accession>B1WSI4</accession>
<name>B1WSI4_CROS5</name>
<keyword evidence="2" id="KW-1185">Reference proteome</keyword>
<dbReference type="EMBL" id="CP000806">
    <property type="protein sequence ID" value="ACB53563.1"/>
    <property type="molecule type" value="Genomic_DNA"/>
</dbReference>
<organism evidence="1 2">
    <name type="scientific">Crocosphaera subtropica (strain ATCC 51142 / BH68)</name>
    <name type="common">Cyanothece sp. (strain ATCC 51142)</name>
    <dbReference type="NCBI Taxonomy" id="43989"/>
    <lineage>
        <taxon>Bacteria</taxon>
        <taxon>Bacillati</taxon>
        <taxon>Cyanobacteriota</taxon>
        <taxon>Cyanophyceae</taxon>
        <taxon>Oscillatoriophycideae</taxon>
        <taxon>Chroococcales</taxon>
        <taxon>Aphanothecaceae</taxon>
        <taxon>Crocosphaera</taxon>
        <taxon>Crocosphaera subtropica</taxon>
    </lineage>
</organism>
<reference evidence="1 2" key="1">
    <citation type="journal article" date="2008" name="Proc. Natl. Acad. Sci. U.S.A.">
        <title>The genome of Cyanothece 51142, a unicellular diazotrophic cyanobacterium important in the marine nitrogen cycle.</title>
        <authorList>
            <person name="Welsh E.A."/>
            <person name="Liberton M."/>
            <person name="Stoeckel J."/>
            <person name="Loh T."/>
            <person name="Elvitigala T."/>
            <person name="Wang C."/>
            <person name="Wollam A."/>
            <person name="Fulton R.S."/>
            <person name="Clifton S.W."/>
            <person name="Jacobs J.M."/>
            <person name="Aurora R."/>
            <person name="Ghosh B.K."/>
            <person name="Sherman L.A."/>
            <person name="Smith R.D."/>
            <person name="Wilson R.K."/>
            <person name="Pakrasi H.B."/>
        </authorList>
    </citation>
    <scope>NUCLEOTIDE SEQUENCE [LARGE SCALE GENOMIC DNA]</scope>
    <source>
        <strain evidence="2">ATCC 51142 / BH68</strain>
    </source>
</reference>
<proteinExistence type="predicted"/>
<sequence length="35" mass="4150">MNTMNPVIINQKTTIKEQKLILPGWYDWQQFIGVT</sequence>
<protein>
    <submittedName>
        <fullName evidence="1">Uncharacterized protein</fullName>
    </submittedName>
</protein>
<evidence type="ECO:0000313" key="1">
    <source>
        <dbReference type="EMBL" id="ACB53563.1"/>
    </source>
</evidence>
<dbReference type="Proteomes" id="UP000001203">
    <property type="component" value="Chromosome circular"/>
</dbReference>
<evidence type="ECO:0000313" key="2">
    <source>
        <dbReference type="Proteomes" id="UP000001203"/>
    </source>
</evidence>
<gene>
    <name evidence="1" type="ordered locus">cce_4215</name>
</gene>
<dbReference type="STRING" id="43989.cce_4215"/>
<dbReference type="KEGG" id="cyt:cce_4215"/>